<dbReference type="AlphaFoldDB" id="E4ZF73"/>
<sequence>MENREKMKQIITLIAFVIFLFQIGKANSLISLKNDIDTSIVIQTQGQKCIIVQLINKFTDTEGLTKILLIKKDNKEAYISKTLPSADDIKNLNININKYRTGFILKVQYGGGDNFYNRDFYFKWTKGGFFLYKIVGTHVKPNFTKSIITVKNILPFINIRDFNIQCFLENTP</sequence>
<dbReference type="HOGENOM" id="CLU_1600941_0_0_4"/>
<reference evidence="1 2" key="1">
    <citation type="journal article" date="2010" name="BMC Genomics">
        <title>Independent evolution of the core and accessory gene sets in the genus Neisseria: insights gained from the genome of Neisseria lactamica isolate 020-06.</title>
        <authorList>
            <person name="Bennett J.S."/>
            <person name="Bentley S.D."/>
            <person name="Vernikos G.S."/>
            <person name="Quail M.A."/>
            <person name="Cherevach I."/>
            <person name="White B."/>
            <person name="Parkhill J."/>
            <person name="Maiden M.C."/>
        </authorList>
    </citation>
    <scope>NUCLEOTIDE SEQUENCE [LARGE SCALE GENOMIC DNA]</scope>
    <source>
        <strain evidence="1 2">020-06</strain>
    </source>
</reference>
<dbReference type="KEGG" id="nla:NLA_18060"/>
<dbReference type="EMBL" id="FN995097">
    <property type="protein sequence ID" value="CBN88009.1"/>
    <property type="molecule type" value="Genomic_DNA"/>
</dbReference>
<organism evidence="1 2">
    <name type="scientific">Neisseria lactamica (strain 020-06)</name>
    <dbReference type="NCBI Taxonomy" id="489653"/>
    <lineage>
        <taxon>Bacteria</taxon>
        <taxon>Pseudomonadati</taxon>
        <taxon>Pseudomonadota</taxon>
        <taxon>Betaproteobacteria</taxon>
        <taxon>Neisseriales</taxon>
        <taxon>Neisseriaceae</taxon>
        <taxon>Neisseria</taxon>
    </lineage>
</organism>
<keyword evidence="1" id="KW-0472">Membrane</keyword>
<dbReference type="eggNOG" id="ENOG50340KE">
    <property type="taxonomic scope" value="Bacteria"/>
</dbReference>
<evidence type="ECO:0000313" key="1">
    <source>
        <dbReference type="EMBL" id="CBN88009.1"/>
    </source>
</evidence>
<gene>
    <name evidence="1" type="ordered locus">NLA_18060</name>
</gene>
<evidence type="ECO:0000313" key="2">
    <source>
        <dbReference type="Proteomes" id="UP000008723"/>
    </source>
</evidence>
<keyword evidence="1" id="KW-0812">Transmembrane</keyword>
<protein>
    <submittedName>
        <fullName evidence="1">Hypothetical transmembrane protein</fullName>
    </submittedName>
</protein>
<accession>E4ZF73</accession>
<name>E4ZF73_NEIL0</name>
<proteinExistence type="predicted"/>
<dbReference type="Proteomes" id="UP000008723">
    <property type="component" value="Chromosome"/>
</dbReference>